<sequence>MIICLPLIAVYCIAEWIYNQTPWQKKKKLKMNAEINELETV</sequence>
<proteinExistence type="predicted"/>
<evidence type="ECO:0000313" key="2">
    <source>
        <dbReference type="Proteomes" id="UP000028134"/>
    </source>
</evidence>
<protein>
    <submittedName>
        <fullName evidence="1">Uncharacterized protein</fullName>
    </submittedName>
</protein>
<accession>A0A078R3F7</accession>
<evidence type="ECO:0000313" key="1">
    <source>
        <dbReference type="EMBL" id="KDS29870.1"/>
    </source>
</evidence>
<organism evidence="1 2">
    <name type="scientific">Phocaeicola vulgatus str. 3775 SL</name>
    <name type="common">B</name>
    <name type="synonym">iv</name>
    <dbReference type="NCBI Taxonomy" id="1339350"/>
    <lineage>
        <taxon>Bacteria</taxon>
        <taxon>Pseudomonadati</taxon>
        <taxon>Bacteroidota</taxon>
        <taxon>Bacteroidia</taxon>
        <taxon>Bacteroidales</taxon>
        <taxon>Bacteroidaceae</taxon>
        <taxon>Phocaeicola</taxon>
    </lineage>
</organism>
<dbReference type="AlphaFoldDB" id="A0A078R3F7"/>
<reference evidence="1 2" key="1">
    <citation type="submission" date="2014-04" db="EMBL/GenBank/DDBJ databases">
        <authorList>
            <person name="Sears C."/>
            <person name="Carroll K."/>
            <person name="Sack B.R."/>
            <person name="Qadri F."/>
            <person name="Myers L.L."/>
            <person name="Chung G.-T."/>
            <person name="Escheverria P."/>
            <person name="Fraser C.M."/>
            <person name="Sadzewicz L."/>
            <person name="Shefchek K.A."/>
            <person name="Tallon L."/>
            <person name="Das S.P."/>
            <person name="Daugherty S."/>
            <person name="Mongodin E.F."/>
        </authorList>
    </citation>
    <scope>NUCLEOTIDE SEQUENCE [LARGE SCALE GENOMIC DNA]</scope>
    <source>
        <strain evidence="2">3775 SL(B) 10 (iv)</strain>
    </source>
</reference>
<comment type="caution">
    <text evidence="1">The sequence shown here is derived from an EMBL/GenBank/DDBJ whole genome shotgun (WGS) entry which is preliminary data.</text>
</comment>
<dbReference type="Proteomes" id="UP000028134">
    <property type="component" value="Unassembled WGS sequence"/>
</dbReference>
<dbReference type="EMBL" id="JNHI01000019">
    <property type="protein sequence ID" value="KDS29870.1"/>
    <property type="molecule type" value="Genomic_DNA"/>
</dbReference>
<gene>
    <name evidence="1" type="ORF">M097_3017</name>
</gene>
<name>A0A078R3F7_PHOVU</name>